<keyword evidence="2" id="KW-1185">Reference proteome</keyword>
<evidence type="ECO:0000313" key="2">
    <source>
        <dbReference type="Proteomes" id="UP001139981"/>
    </source>
</evidence>
<protein>
    <submittedName>
        <fullName evidence="1">Protein tssc1</fullName>
    </submittedName>
</protein>
<dbReference type="EMBL" id="JANBVB010000001">
    <property type="protein sequence ID" value="KAJ2901156.1"/>
    <property type="molecule type" value="Genomic_DNA"/>
</dbReference>
<comment type="caution">
    <text evidence="1">The sequence shown here is derived from an EMBL/GenBank/DDBJ whole genome shotgun (WGS) entry which is preliminary data.</text>
</comment>
<sequence>MAESLGGSTSHVYGIDLHTLCLTSIGTADESQSQFALGTLDTQGDGSGGEIHIVNLHSSGTSSQDVLHSTVFKHTTGIRALAAAPWNASQLVVVSTEGLVELVSYDTEASSAATRSVAQMAMPPGGGGGGSATRVACHRMAGVKQTAVVVAGVGVVVWDTVEAVAAVEDPHVEAVAWHPTSPSILATSDSLGGISTRDLRSTPSHSHQASIECAHTGRIRALDYNPNLPYHLASGGSDGALRIWDLRHAEAPLITAANHSHWVCDLQYNPFYDQLLLSAGSDALVNLESAVSVSSATLATTHDDDEDSVRPVDGLVMQYDDHESSVYAVQWSATDPWVFASLSFDGRLVINAVPREEKYKILL</sequence>
<reference evidence="1" key="1">
    <citation type="submission" date="2022-07" db="EMBL/GenBank/DDBJ databases">
        <title>Phylogenomic reconstructions and comparative analyses of Kickxellomycotina fungi.</title>
        <authorList>
            <person name="Reynolds N.K."/>
            <person name="Stajich J.E."/>
            <person name="Barry K."/>
            <person name="Grigoriev I.V."/>
            <person name="Crous P."/>
            <person name="Smith M.E."/>
        </authorList>
    </citation>
    <scope>NUCLEOTIDE SEQUENCE</scope>
    <source>
        <strain evidence="1">CBS 190363</strain>
    </source>
</reference>
<name>A0ACC1MBZ1_9FUNG</name>
<evidence type="ECO:0000313" key="1">
    <source>
        <dbReference type="EMBL" id="KAJ2901156.1"/>
    </source>
</evidence>
<accession>A0ACC1MBZ1</accession>
<gene>
    <name evidence="1" type="primary">TSSC1</name>
    <name evidence="1" type="ORF">IWW38_000121</name>
</gene>
<proteinExistence type="predicted"/>
<dbReference type="Proteomes" id="UP001139981">
    <property type="component" value="Unassembled WGS sequence"/>
</dbReference>
<organism evidence="1 2">
    <name type="scientific">Coemansia aciculifera</name>
    <dbReference type="NCBI Taxonomy" id="417176"/>
    <lineage>
        <taxon>Eukaryota</taxon>
        <taxon>Fungi</taxon>
        <taxon>Fungi incertae sedis</taxon>
        <taxon>Zoopagomycota</taxon>
        <taxon>Kickxellomycotina</taxon>
        <taxon>Kickxellomycetes</taxon>
        <taxon>Kickxellales</taxon>
        <taxon>Kickxellaceae</taxon>
        <taxon>Coemansia</taxon>
    </lineage>
</organism>